<accession>A0A645CL81</accession>
<evidence type="ECO:0000256" key="2">
    <source>
        <dbReference type="ARBA" id="ARBA00022448"/>
    </source>
</evidence>
<feature type="domain" description="ABC transporter" evidence="3">
    <location>
        <begin position="2"/>
        <end position="46"/>
    </location>
</feature>
<sequence length="105" mass="12159">MLKEVGLYDFKDEKVKKYSLGMKQKLGIAQAIMEDQELLIFDEPINALDDFSVDAFRNIINKKKDEGKTILISSHNKEKLEDLFDFTVKMSNGEIVEVIKEKMNE</sequence>
<proteinExistence type="inferred from homology"/>
<dbReference type="Pfam" id="PF00005">
    <property type="entry name" value="ABC_tran"/>
    <property type="match status" value="1"/>
</dbReference>
<evidence type="ECO:0000259" key="3">
    <source>
        <dbReference type="Pfam" id="PF00005"/>
    </source>
</evidence>
<protein>
    <submittedName>
        <fullName evidence="4">ABC transporter ATP-binding protein NatA</fullName>
    </submittedName>
</protein>
<dbReference type="GO" id="GO:0016887">
    <property type="term" value="F:ATP hydrolysis activity"/>
    <property type="evidence" value="ECO:0007669"/>
    <property type="project" value="InterPro"/>
</dbReference>
<organism evidence="4">
    <name type="scientific">bioreactor metagenome</name>
    <dbReference type="NCBI Taxonomy" id="1076179"/>
    <lineage>
        <taxon>unclassified sequences</taxon>
        <taxon>metagenomes</taxon>
        <taxon>ecological metagenomes</taxon>
    </lineage>
</organism>
<dbReference type="SUPFAM" id="SSF52540">
    <property type="entry name" value="P-loop containing nucleoside triphosphate hydrolases"/>
    <property type="match status" value="1"/>
</dbReference>
<keyword evidence="2" id="KW-0813">Transport</keyword>
<name>A0A645CL81_9ZZZZ</name>
<dbReference type="PANTHER" id="PTHR43335">
    <property type="entry name" value="ABC TRANSPORTER, ATP-BINDING PROTEIN"/>
    <property type="match status" value="1"/>
</dbReference>
<dbReference type="GO" id="GO:0005524">
    <property type="term" value="F:ATP binding"/>
    <property type="evidence" value="ECO:0007669"/>
    <property type="project" value="UniProtKB-KW"/>
</dbReference>
<evidence type="ECO:0000313" key="4">
    <source>
        <dbReference type="EMBL" id="MPM77687.1"/>
    </source>
</evidence>
<gene>
    <name evidence="4" type="primary">natA_15</name>
    <name evidence="4" type="ORF">SDC9_124695</name>
</gene>
<dbReference type="Gene3D" id="3.40.50.300">
    <property type="entry name" value="P-loop containing nucleotide triphosphate hydrolases"/>
    <property type="match status" value="1"/>
</dbReference>
<comment type="similarity">
    <text evidence="1">Belongs to the ABC transporter superfamily.</text>
</comment>
<keyword evidence="4" id="KW-0067">ATP-binding</keyword>
<comment type="caution">
    <text evidence="4">The sequence shown here is derived from an EMBL/GenBank/DDBJ whole genome shotgun (WGS) entry which is preliminary data.</text>
</comment>
<dbReference type="InterPro" id="IPR027417">
    <property type="entry name" value="P-loop_NTPase"/>
</dbReference>
<dbReference type="AlphaFoldDB" id="A0A645CL81"/>
<dbReference type="EMBL" id="VSSQ01028108">
    <property type="protein sequence ID" value="MPM77687.1"/>
    <property type="molecule type" value="Genomic_DNA"/>
</dbReference>
<reference evidence="4" key="1">
    <citation type="submission" date="2019-08" db="EMBL/GenBank/DDBJ databases">
        <authorList>
            <person name="Kucharzyk K."/>
            <person name="Murdoch R.W."/>
            <person name="Higgins S."/>
            <person name="Loffler F."/>
        </authorList>
    </citation>
    <scope>NUCLEOTIDE SEQUENCE</scope>
</reference>
<evidence type="ECO:0000256" key="1">
    <source>
        <dbReference type="ARBA" id="ARBA00005417"/>
    </source>
</evidence>
<keyword evidence="4" id="KW-0547">Nucleotide-binding</keyword>
<dbReference type="InterPro" id="IPR003439">
    <property type="entry name" value="ABC_transporter-like_ATP-bd"/>
</dbReference>